<feature type="domain" description="DUF7979" evidence="1">
    <location>
        <begin position="16"/>
        <end position="70"/>
    </location>
</feature>
<dbReference type="OrthoDB" id="296997at2157"/>
<evidence type="ECO:0000313" key="2">
    <source>
        <dbReference type="EMBL" id="SEA08412.1"/>
    </source>
</evidence>
<keyword evidence="3" id="KW-1185">Reference proteome</keyword>
<protein>
    <recommendedName>
        <fullName evidence="1">DUF7979 domain-containing protein</fullName>
    </recommendedName>
</protein>
<dbReference type="Proteomes" id="UP000236755">
    <property type="component" value="Unassembled WGS sequence"/>
</dbReference>
<name>A0A1H3YBV9_9EURY</name>
<dbReference type="Pfam" id="PF25934">
    <property type="entry name" value="DUF7979"/>
    <property type="match status" value="1"/>
</dbReference>
<gene>
    <name evidence="2" type="ORF">SAMN04488065_1751</name>
</gene>
<accession>A0A1H3YBV9</accession>
<dbReference type="STRING" id="555874.SAMN04488065_1751"/>
<dbReference type="EMBL" id="FNQT01000002">
    <property type="protein sequence ID" value="SEA08412.1"/>
    <property type="molecule type" value="Genomic_DNA"/>
</dbReference>
<sequence length="70" mass="7946">MARAVDTDFDVNQSVVVPRSGRVRHFDELDERTQEYLVNVTEGASPRDPTTLPGLSEGDVVVFTEYYRIE</sequence>
<organism evidence="2 3">
    <name type="scientific">Haloplanus vescus</name>
    <dbReference type="NCBI Taxonomy" id="555874"/>
    <lineage>
        <taxon>Archaea</taxon>
        <taxon>Methanobacteriati</taxon>
        <taxon>Methanobacteriota</taxon>
        <taxon>Stenosarchaea group</taxon>
        <taxon>Halobacteria</taxon>
        <taxon>Halobacteriales</taxon>
        <taxon>Haloferacaceae</taxon>
        <taxon>Haloplanus</taxon>
    </lineage>
</organism>
<reference evidence="2 3" key="1">
    <citation type="submission" date="2016-10" db="EMBL/GenBank/DDBJ databases">
        <authorList>
            <person name="de Groot N.N."/>
        </authorList>
    </citation>
    <scope>NUCLEOTIDE SEQUENCE [LARGE SCALE GENOMIC DNA]</scope>
    <source>
        <strain evidence="2 3">CGMCC 1.8712</strain>
    </source>
</reference>
<dbReference type="RefSeq" id="WP_092633987.1">
    <property type="nucleotide sequence ID" value="NZ_FNQT01000002.1"/>
</dbReference>
<dbReference type="InterPro" id="IPR058285">
    <property type="entry name" value="DUF7979"/>
</dbReference>
<proteinExistence type="predicted"/>
<evidence type="ECO:0000313" key="3">
    <source>
        <dbReference type="Proteomes" id="UP000236755"/>
    </source>
</evidence>
<evidence type="ECO:0000259" key="1">
    <source>
        <dbReference type="Pfam" id="PF25934"/>
    </source>
</evidence>
<dbReference type="AlphaFoldDB" id="A0A1H3YBV9"/>